<keyword evidence="1" id="KW-0472">Membrane</keyword>
<name>A0A815TNG2_ADIRI</name>
<dbReference type="AlphaFoldDB" id="A0A815TNG2"/>
<keyword evidence="4" id="KW-1185">Reference proteome</keyword>
<proteinExistence type="predicted"/>
<accession>A0A815TNG2</accession>
<keyword evidence="1" id="KW-1133">Transmembrane helix</keyword>
<evidence type="ECO:0000313" key="4">
    <source>
        <dbReference type="Proteomes" id="UP000663828"/>
    </source>
</evidence>
<comment type="caution">
    <text evidence="3">The sequence shown here is derived from an EMBL/GenBank/DDBJ whole genome shotgun (WGS) entry which is preliminary data.</text>
</comment>
<gene>
    <name evidence="3" type="ORF">EDS130_LOCUS43084</name>
    <name evidence="2" type="ORF">XAT740_LOCUS28241</name>
</gene>
<dbReference type="OrthoDB" id="10054834at2759"/>
<evidence type="ECO:0000313" key="3">
    <source>
        <dbReference type="EMBL" id="CAF1508437.1"/>
    </source>
</evidence>
<keyword evidence="1" id="KW-0812">Transmembrane</keyword>
<sequence>MNNSDTNTKSEMISDVAVTSNEQSVDLTDVNVLITTFRSDATNEDIQKLIRREMQVEDLPIAKELKEMRSQSENAHLSTQFETNRERVQNQFIANSVNAWIDTAMDSLHIVAHASAMTSLLGNALNTKGIQSIPAAAIDHGRSLLDRTLSIYSRSVQQAHDGTNCLLGAIEKNNNTKNNPKVNKALELYKRIYLRFKNGQSDVKEVAESHSQLVHEIEEAEPDETTEVRQEAKKSSNLWKVALLIGGIIAVPLVIVGGVVVIAMMSIKK</sequence>
<evidence type="ECO:0000313" key="2">
    <source>
        <dbReference type="EMBL" id="CAF1289192.1"/>
    </source>
</evidence>
<dbReference type="EMBL" id="CAJNOR010002402">
    <property type="protein sequence ID" value="CAF1289192.1"/>
    <property type="molecule type" value="Genomic_DNA"/>
</dbReference>
<reference evidence="3" key="1">
    <citation type="submission" date="2021-02" db="EMBL/GenBank/DDBJ databases">
        <authorList>
            <person name="Nowell W R."/>
        </authorList>
    </citation>
    <scope>NUCLEOTIDE SEQUENCE</scope>
</reference>
<feature type="transmembrane region" description="Helical" evidence="1">
    <location>
        <begin position="238"/>
        <end position="264"/>
    </location>
</feature>
<dbReference type="Proteomes" id="UP000663852">
    <property type="component" value="Unassembled WGS sequence"/>
</dbReference>
<protein>
    <submittedName>
        <fullName evidence="3">Uncharacterized protein</fullName>
    </submittedName>
</protein>
<dbReference type="Proteomes" id="UP000663828">
    <property type="component" value="Unassembled WGS sequence"/>
</dbReference>
<dbReference type="EMBL" id="CAJNOJ010000677">
    <property type="protein sequence ID" value="CAF1508437.1"/>
    <property type="molecule type" value="Genomic_DNA"/>
</dbReference>
<evidence type="ECO:0000256" key="1">
    <source>
        <dbReference type="SAM" id="Phobius"/>
    </source>
</evidence>
<evidence type="ECO:0000313" key="5">
    <source>
        <dbReference type="Proteomes" id="UP000663852"/>
    </source>
</evidence>
<organism evidence="3 5">
    <name type="scientific">Adineta ricciae</name>
    <name type="common">Rotifer</name>
    <dbReference type="NCBI Taxonomy" id="249248"/>
    <lineage>
        <taxon>Eukaryota</taxon>
        <taxon>Metazoa</taxon>
        <taxon>Spiralia</taxon>
        <taxon>Gnathifera</taxon>
        <taxon>Rotifera</taxon>
        <taxon>Eurotatoria</taxon>
        <taxon>Bdelloidea</taxon>
        <taxon>Adinetida</taxon>
        <taxon>Adinetidae</taxon>
        <taxon>Adineta</taxon>
    </lineage>
</organism>